<keyword evidence="4" id="KW-0328">Glycosyltransferase</keyword>
<evidence type="ECO:0000256" key="2">
    <source>
        <dbReference type="ARBA" id="ARBA00012543"/>
    </source>
</evidence>
<organism evidence="12 13">
    <name type="scientific">Arxiozyma heterogenica</name>
    <dbReference type="NCBI Taxonomy" id="278026"/>
    <lineage>
        <taxon>Eukaryota</taxon>
        <taxon>Fungi</taxon>
        <taxon>Dikarya</taxon>
        <taxon>Ascomycota</taxon>
        <taxon>Saccharomycotina</taxon>
        <taxon>Saccharomycetes</taxon>
        <taxon>Saccharomycetales</taxon>
        <taxon>Saccharomycetaceae</taxon>
        <taxon>Arxiozyma</taxon>
    </lineage>
</organism>
<feature type="transmembrane region" description="Helical" evidence="10">
    <location>
        <begin position="989"/>
        <end position="1013"/>
    </location>
</feature>
<evidence type="ECO:0000256" key="10">
    <source>
        <dbReference type="SAM" id="Phobius"/>
    </source>
</evidence>
<keyword evidence="5" id="KW-0808">Transferase</keyword>
<feature type="transmembrane region" description="Helical" evidence="10">
    <location>
        <begin position="910"/>
        <end position="933"/>
    </location>
</feature>
<dbReference type="Proteomes" id="UP001306508">
    <property type="component" value="Unassembled WGS sequence"/>
</dbReference>
<feature type="transmembrane region" description="Helical" evidence="10">
    <location>
        <begin position="964"/>
        <end position="983"/>
    </location>
</feature>
<keyword evidence="8 10" id="KW-0472">Membrane</keyword>
<evidence type="ECO:0000259" key="11">
    <source>
        <dbReference type="Pfam" id="PF22997"/>
    </source>
</evidence>
<proteinExistence type="predicted"/>
<evidence type="ECO:0000313" key="13">
    <source>
        <dbReference type="Proteomes" id="UP001306508"/>
    </source>
</evidence>
<evidence type="ECO:0000256" key="4">
    <source>
        <dbReference type="ARBA" id="ARBA00022676"/>
    </source>
</evidence>
<feature type="transmembrane region" description="Helical" evidence="10">
    <location>
        <begin position="939"/>
        <end position="957"/>
    </location>
</feature>
<dbReference type="GO" id="GO:0006031">
    <property type="term" value="P:chitin biosynthetic process"/>
    <property type="evidence" value="ECO:0007669"/>
    <property type="project" value="TreeGrafter"/>
</dbReference>
<dbReference type="Pfam" id="PF03142">
    <property type="entry name" value="Chitin_synth_2"/>
    <property type="match status" value="1"/>
</dbReference>
<dbReference type="InterPro" id="IPR004835">
    <property type="entry name" value="Chitin_synth"/>
</dbReference>
<gene>
    <name evidence="12" type="ORF">RI543_003252</name>
</gene>
<dbReference type="InterPro" id="IPR054295">
    <property type="entry name" value="CHS4-like_dom"/>
</dbReference>
<dbReference type="PANTHER" id="PTHR22914:SF16">
    <property type="entry name" value="CHITIN SYNTHASE 3"/>
    <property type="match status" value="1"/>
</dbReference>
<dbReference type="AlphaFoldDB" id="A0AAN7W1X0"/>
<dbReference type="SUPFAM" id="SSF53448">
    <property type="entry name" value="Nucleotide-diphospho-sugar transferases"/>
    <property type="match status" value="1"/>
</dbReference>
<dbReference type="PANTHER" id="PTHR22914">
    <property type="entry name" value="CHITIN SYNTHASE"/>
    <property type="match status" value="1"/>
</dbReference>
<dbReference type="GO" id="GO:0005886">
    <property type="term" value="C:plasma membrane"/>
    <property type="evidence" value="ECO:0007669"/>
    <property type="project" value="UniProtKB-SubCell"/>
</dbReference>
<keyword evidence="6 10" id="KW-0812">Transmembrane</keyword>
<evidence type="ECO:0000256" key="7">
    <source>
        <dbReference type="ARBA" id="ARBA00022989"/>
    </source>
</evidence>
<dbReference type="Pfam" id="PF22997">
    <property type="entry name" value="CHS4"/>
    <property type="match status" value="1"/>
</dbReference>
<reference evidence="13" key="1">
    <citation type="submission" date="2023-07" db="EMBL/GenBank/DDBJ databases">
        <title>A draft genome of Kazachstania heterogenica Y-27499.</title>
        <authorList>
            <person name="Donic C."/>
            <person name="Kralova J.S."/>
            <person name="Fidel L."/>
            <person name="Ben-Dor S."/>
            <person name="Jung S."/>
        </authorList>
    </citation>
    <scope>NUCLEOTIDE SEQUENCE [LARGE SCALE GENOMIC DNA]</scope>
    <source>
        <strain evidence="13">Y27499</strain>
    </source>
</reference>
<evidence type="ECO:0000256" key="6">
    <source>
        <dbReference type="ARBA" id="ARBA00022692"/>
    </source>
</evidence>
<feature type="transmembrane region" description="Helical" evidence="10">
    <location>
        <begin position="363"/>
        <end position="386"/>
    </location>
</feature>
<keyword evidence="13" id="KW-1185">Reference proteome</keyword>
<dbReference type="EC" id="2.4.1.16" evidence="2"/>
<dbReference type="CDD" id="cd04190">
    <property type="entry name" value="Chitin_synth_C"/>
    <property type="match status" value="1"/>
</dbReference>
<evidence type="ECO:0000256" key="1">
    <source>
        <dbReference type="ARBA" id="ARBA00004651"/>
    </source>
</evidence>
<dbReference type="GO" id="GO:0004100">
    <property type="term" value="F:chitin synthase activity"/>
    <property type="evidence" value="ECO:0007669"/>
    <property type="project" value="UniProtKB-EC"/>
</dbReference>
<evidence type="ECO:0000256" key="3">
    <source>
        <dbReference type="ARBA" id="ARBA00022475"/>
    </source>
</evidence>
<feature type="transmembrane region" description="Helical" evidence="10">
    <location>
        <begin position="116"/>
        <end position="135"/>
    </location>
</feature>
<evidence type="ECO:0000256" key="9">
    <source>
        <dbReference type="ARBA" id="ARBA00023180"/>
    </source>
</evidence>
<feature type="transmembrane region" description="Helical" evidence="10">
    <location>
        <begin position="77"/>
        <end position="96"/>
    </location>
</feature>
<accession>A0AAN7W1X0</accession>
<comment type="caution">
    <text evidence="12">The sequence shown here is derived from an EMBL/GenBank/DDBJ whole genome shotgun (WGS) entry which is preliminary data.</text>
</comment>
<dbReference type="EMBL" id="JAWIZZ010000047">
    <property type="protein sequence ID" value="KAK5779361.1"/>
    <property type="molecule type" value="Genomic_DNA"/>
</dbReference>
<evidence type="ECO:0000256" key="8">
    <source>
        <dbReference type="ARBA" id="ARBA00023136"/>
    </source>
</evidence>
<keyword evidence="3" id="KW-1003">Cell membrane</keyword>
<feature type="domain" description="Chitin synthase 4-like" evidence="11">
    <location>
        <begin position="270"/>
        <end position="349"/>
    </location>
</feature>
<dbReference type="InterPro" id="IPR029044">
    <property type="entry name" value="Nucleotide-diphossugar_trans"/>
</dbReference>
<sequence>MSFEKHSTHLDRESQFSSLRKINIENNRLSRPQSNNSSRCSIENYLSNQNNISSFNDNSNASNKKKTDTLEPFNDKLSFWILYCYIVTFWAISPLLKLCGIDKKEQQKLWREKIGLLVIIFVLGTFVSYLTLGLVKTTCSFQNLKLNVNNLGLSYIAIHGRAFKYKPTYMSINNDKIIIDLEERSLIGPASFGGMDFSFEYQNINGHCANLITSRNKNTESDESILNFPLTYFPCNPYDHSNLIIEEENCHLDDLQKSKLFELFPYSSVIVYTWEQLKNKTNQRLVVYNGNVMDLALLKFFQKDKFEYPPVIQELANSDLFNGYDISLLFTSTRDKQIARCLVNLIKVGEIDSDTIGCLMSTVILYLSLTLILSIVIFKFITACYFRWFVSKKQGAFQLDNKSFIAYINKIEEWSTNMTAQAPLKKVDPHLRPKQPKEKQYANFKRKSSITNSFLKRSSQFYTSNSTPSFPNLPKIEEFMPIDKFNGLTTMPIQTIFQKFRSVHQKNDGFNKTTTTFTDFASPQRIYDSPKILSRSIVHENVVEQPPITYMPDNFPLIHIICFVTCYSEDEDGIRVTLDSISTSDYPNSHKLLFIVCDGLIKGSGSNMYTSDIILSMMNDYVRLPESVEASSYISIASGSKQHNMGKVYAGFYNYNDLTVPREKQQRVPIILVVKCGTPLEQLGSKAGNRGKRDSQVILMSFLKKILLNDRMTDLEYMLLKNIWQLTGLMADQYEAVLMIDADTKIFPDSLTHMAAELVKDPLIMGLCGETKIANKTESWVTAIQVFEYYISHHQIKAFESVFGSVTCLPGCFSIYRIKSPKGNNGKWVPILVNPEIVERYSDNDTRSLHKKNLLLLGEDRYLSSLMLKTFPKRKQIFVNKAACKTIVPSEFGILLSQRRRWINSTIHNLFELVLVQNLCGTFFFSMQFVVIIELIGTLVLPLAICLTGYLIFFSIFSSPTPVLALVLLAVILGLPGILVVVTSTKWIYIIWMLIYLLALPIWNLVLPSYAYWKFDDFSWGKTRAIAENNLDPKSKEIDDMITPQLRLRRWEDFEKNLVEVDNV</sequence>
<comment type="subcellular location">
    <subcellularLocation>
        <location evidence="1">Cell membrane</location>
        <topology evidence="1">Multi-pass membrane protein</topology>
    </subcellularLocation>
</comment>
<keyword evidence="9" id="KW-0325">Glycoprotein</keyword>
<keyword evidence="7 10" id="KW-1133">Transmembrane helix</keyword>
<dbReference type="GO" id="GO:0030428">
    <property type="term" value="C:cell septum"/>
    <property type="evidence" value="ECO:0007669"/>
    <property type="project" value="TreeGrafter"/>
</dbReference>
<name>A0AAN7W1X0_9SACH</name>
<evidence type="ECO:0000256" key="5">
    <source>
        <dbReference type="ARBA" id="ARBA00022679"/>
    </source>
</evidence>
<evidence type="ECO:0000313" key="12">
    <source>
        <dbReference type="EMBL" id="KAK5779361.1"/>
    </source>
</evidence>
<protein>
    <recommendedName>
        <fullName evidence="2">chitin synthase</fullName>
        <ecNumber evidence="2">2.4.1.16</ecNumber>
    </recommendedName>
</protein>